<evidence type="ECO:0000256" key="2">
    <source>
        <dbReference type="ARBA" id="ARBA00022723"/>
    </source>
</evidence>
<dbReference type="SUPFAM" id="SSF140959">
    <property type="entry name" value="Indolic compounds 2,3-dioxygenase-like"/>
    <property type="match status" value="1"/>
</dbReference>
<dbReference type="Proteomes" id="UP000297716">
    <property type="component" value="Unassembled WGS sequence"/>
</dbReference>
<evidence type="ECO:0000313" key="6">
    <source>
        <dbReference type="Proteomes" id="UP000297716"/>
    </source>
</evidence>
<dbReference type="GO" id="GO:0046872">
    <property type="term" value="F:metal ion binding"/>
    <property type="evidence" value="ECO:0007669"/>
    <property type="project" value="UniProtKB-KW"/>
</dbReference>
<dbReference type="AlphaFoldDB" id="A0A4Z0Z9Y2"/>
<proteinExistence type="inferred from homology"/>
<sequence length="458" mass="51998">MILTLFAVVVVLVLVAFVRYHFQDDSKSRSPGIGLEDLKALNIKHDVHSAFMTLVNDEGAGSWPPRATHDGFPPALRPYRQIYAAMAPFLATANPSLDDEYNRIRCQEFRSRMQALLTEKVDIQAARSTLEIVQSGNWDAFPRDAYNGFYSCIACLRHAYRWATNPVVKVAQDEKKLCFPFELDMPWSYLQRRFNITSPCGNVMSNAICNLDPQGQIVYPINEGMSDVVRSTELAWCRLFYDMESMAIPIYCAMIQAIIAFERGDKNLCLTYINTGFINLRRVMQFVYEKMNDPNIARAAWVRHVSGIHSWGLTLETDDPPVEYGGLSGSQALLFMAVDAFLGINRYHSDSELKMDVSGNMRDVAATFRRYSFRKQLSEKSEYDIAIENSLKRMVNQLRSFRAVHKVRAVRYLSAPAPERLPMTAALSVLPSQGEEKLAVESYKSIDGMLTKRLNETV</sequence>
<comment type="caution">
    <text evidence="5">The sequence shown here is derived from an EMBL/GenBank/DDBJ whole genome shotgun (WGS) entry which is preliminary data.</text>
</comment>
<dbReference type="PANTHER" id="PTHR28657">
    <property type="entry name" value="INDOLEAMINE 2,3-DIOXYGENASE"/>
    <property type="match status" value="1"/>
</dbReference>
<keyword evidence="4" id="KW-0732">Signal</keyword>
<dbReference type="GO" id="GO:0033754">
    <property type="term" value="F:indoleamine 2,3-dioxygenase activity"/>
    <property type="evidence" value="ECO:0007669"/>
    <property type="project" value="TreeGrafter"/>
</dbReference>
<dbReference type="EMBL" id="SKBN01000030">
    <property type="protein sequence ID" value="TGJ86276.1"/>
    <property type="molecule type" value="Genomic_DNA"/>
</dbReference>
<dbReference type="PANTHER" id="PTHR28657:SF11">
    <property type="entry name" value="INDOLEAMINE 2,3-DIOXYGENASE"/>
    <property type="match status" value="1"/>
</dbReference>
<name>A0A4Z0Z9Y2_9PEZI</name>
<dbReference type="InterPro" id="IPR037217">
    <property type="entry name" value="Trp/Indoleamine_2_3_dOase-like"/>
</dbReference>
<evidence type="ECO:0000256" key="1">
    <source>
        <dbReference type="ARBA" id="ARBA00007119"/>
    </source>
</evidence>
<reference evidence="5 6" key="1">
    <citation type="submission" date="2019-03" db="EMBL/GenBank/DDBJ databases">
        <title>Draft genome sequence of Xylaria hypoxylon DSM 108379, a ubiquitous saprotrophic-parasitic fungi on hardwood.</title>
        <authorList>
            <person name="Buettner E."/>
            <person name="Leonhardt S."/>
            <person name="Gebauer A.M."/>
            <person name="Liers C."/>
            <person name="Hofrichter M."/>
            <person name="Kellner H."/>
        </authorList>
    </citation>
    <scope>NUCLEOTIDE SEQUENCE [LARGE SCALE GENOMIC DNA]</scope>
    <source>
        <strain evidence="5 6">DSM 108379</strain>
    </source>
</reference>
<evidence type="ECO:0000256" key="4">
    <source>
        <dbReference type="SAM" id="SignalP"/>
    </source>
</evidence>
<evidence type="ECO:0000313" key="5">
    <source>
        <dbReference type="EMBL" id="TGJ86276.1"/>
    </source>
</evidence>
<accession>A0A4Z0Z9Y2</accession>
<keyword evidence="2" id="KW-0479">Metal-binding</keyword>
<protein>
    <recommendedName>
        <fullName evidence="7">Indoleamine 2,3-dioxygenase</fullName>
    </recommendedName>
</protein>
<gene>
    <name evidence="5" type="ORF">E0Z10_g2480</name>
</gene>
<evidence type="ECO:0000256" key="3">
    <source>
        <dbReference type="ARBA" id="ARBA00023004"/>
    </source>
</evidence>
<dbReference type="GO" id="GO:0005737">
    <property type="term" value="C:cytoplasm"/>
    <property type="evidence" value="ECO:0007669"/>
    <property type="project" value="TreeGrafter"/>
</dbReference>
<feature type="signal peptide" evidence="4">
    <location>
        <begin position="1"/>
        <end position="20"/>
    </location>
</feature>
<dbReference type="GO" id="GO:0034354">
    <property type="term" value="P:'de novo' NAD+ biosynthetic process from L-tryptophan"/>
    <property type="evidence" value="ECO:0007669"/>
    <property type="project" value="TreeGrafter"/>
</dbReference>
<dbReference type="OrthoDB" id="4662583at2759"/>
<comment type="similarity">
    <text evidence="1">Belongs to the indoleamine 2,3-dioxygenase family.</text>
</comment>
<dbReference type="Gene3D" id="1.20.58.480">
    <property type="match status" value="1"/>
</dbReference>
<keyword evidence="6" id="KW-1185">Reference proteome</keyword>
<organism evidence="5 6">
    <name type="scientific">Xylaria hypoxylon</name>
    <dbReference type="NCBI Taxonomy" id="37992"/>
    <lineage>
        <taxon>Eukaryota</taxon>
        <taxon>Fungi</taxon>
        <taxon>Dikarya</taxon>
        <taxon>Ascomycota</taxon>
        <taxon>Pezizomycotina</taxon>
        <taxon>Sordariomycetes</taxon>
        <taxon>Xylariomycetidae</taxon>
        <taxon>Xylariales</taxon>
        <taxon>Xylariaceae</taxon>
        <taxon>Xylaria</taxon>
    </lineage>
</organism>
<dbReference type="GO" id="GO:0020037">
    <property type="term" value="F:heme binding"/>
    <property type="evidence" value="ECO:0007669"/>
    <property type="project" value="InterPro"/>
</dbReference>
<dbReference type="InterPro" id="IPR000898">
    <property type="entry name" value="Indolamine_dOase"/>
</dbReference>
<dbReference type="GO" id="GO:0019441">
    <property type="term" value="P:L-tryptophan catabolic process to kynurenine"/>
    <property type="evidence" value="ECO:0007669"/>
    <property type="project" value="InterPro"/>
</dbReference>
<keyword evidence="3" id="KW-0408">Iron</keyword>
<dbReference type="STRING" id="37992.A0A4Z0Z9Y2"/>
<evidence type="ECO:0008006" key="7">
    <source>
        <dbReference type="Google" id="ProtNLM"/>
    </source>
</evidence>
<feature type="chain" id="PRO_5021313247" description="Indoleamine 2,3-dioxygenase" evidence="4">
    <location>
        <begin position="21"/>
        <end position="458"/>
    </location>
</feature>